<evidence type="ECO:0000313" key="2">
    <source>
        <dbReference type="EMBL" id="MBB5746740.1"/>
    </source>
</evidence>
<sequence length="149" mass="15888">MPDIEIPDEQDQSEVFDETHVDDEGDGDILPDEAELVFDVTQAAGDADEEDFDEDDLDLEENLGSAGIEAEADALLGIDGERLNKIDGESDGLRGPDEVELVYSGLMEDARGAQASAAHWEAKTLSDDDIEDLGYGPDGDAKSADGDKA</sequence>
<protein>
    <submittedName>
        <fullName evidence="2">Uncharacterized protein</fullName>
    </submittedName>
</protein>
<dbReference type="EMBL" id="JACHOR010000004">
    <property type="protein sequence ID" value="MBB5746740.1"/>
    <property type="molecule type" value="Genomic_DNA"/>
</dbReference>
<feature type="region of interest" description="Disordered" evidence="1">
    <location>
        <begin position="1"/>
        <end position="28"/>
    </location>
</feature>
<feature type="compositionally biased region" description="Basic and acidic residues" evidence="1">
    <location>
        <begin position="139"/>
        <end position="149"/>
    </location>
</feature>
<feature type="region of interest" description="Disordered" evidence="1">
    <location>
        <begin position="121"/>
        <end position="149"/>
    </location>
</feature>
<evidence type="ECO:0000313" key="3">
    <source>
        <dbReference type="Proteomes" id="UP000545037"/>
    </source>
</evidence>
<name>A0A7W9FEX5_9CAUL</name>
<dbReference type="Proteomes" id="UP000545037">
    <property type="component" value="Unassembled WGS sequence"/>
</dbReference>
<keyword evidence="3" id="KW-1185">Reference proteome</keyword>
<proteinExistence type="predicted"/>
<dbReference type="AlphaFoldDB" id="A0A7W9FEX5"/>
<organism evidence="2 3">
    <name type="scientific">Brevundimonas variabilis</name>
    <dbReference type="NCBI Taxonomy" id="74312"/>
    <lineage>
        <taxon>Bacteria</taxon>
        <taxon>Pseudomonadati</taxon>
        <taxon>Pseudomonadota</taxon>
        <taxon>Alphaproteobacteria</taxon>
        <taxon>Caulobacterales</taxon>
        <taxon>Caulobacteraceae</taxon>
        <taxon>Brevundimonas</taxon>
    </lineage>
</organism>
<accession>A0A7W9FEX5</accession>
<comment type="caution">
    <text evidence="2">The sequence shown here is derived from an EMBL/GenBank/DDBJ whole genome shotgun (WGS) entry which is preliminary data.</text>
</comment>
<gene>
    <name evidence="2" type="ORF">GGR13_002347</name>
</gene>
<dbReference type="RefSeq" id="WP_183213717.1">
    <property type="nucleotide sequence ID" value="NZ_JACHOR010000004.1"/>
</dbReference>
<reference evidence="2 3" key="1">
    <citation type="submission" date="2020-08" db="EMBL/GenBank/DDBJ databases">
        <title>Genomic Encyclopedia of Type Strains, Phase IV (KMG-IV): sequencing the most valuable type-strain genomes for metagenomic binning, comparative biology and taxonomic classification.</title>
        <authorList>
            <person name="Goeker M."/>
        </authorList>
    </citation>
    <scope>NUCLEOTIDE SEQUENCE [LARGE SCALE GENOMIC DNA]</scope>
    <source>
        <strain evidence="2 3">DSM 4737</strain>
    </source>
</reference>
<evidence type="ECO:0000256" key="1">
    <source>
        <dbReference type="SAM" id="MobiDB-lite"/>
    </source>
</evidence>